<keyword evidence="1" id="KW-0472">Membrane</keyword>
<dbReference type="AlphaFoldDB" id="A0A933W855"/>
<sequence>MHGEDVGAMVIVGGVMLGGLSIGGGFLSAILRSRQRQSIAEMIQRERIAMIERGTEPDKLPAMQSHPLWAAVENGAVTERQLAARRRQGLIVAGLLFTCFGLALGLLLAKLAGDNVWAVGALPLSIGVALLLSSSFIKAE</sequence>
<comment type="caution">
    <text evidence="2">The sequence shown here is derived from an EMBL/GenBank/DDBJ whole genome shotgun (WGS) entry which is preliminary data.</text>
</comment>
<keyword evidence="1" id="KW-1133">Transmembrane helix</keyword>
<reference evidence="2" key="1">
    <citation type="submission" date="2020-07" db="EMBL/GenBank/DDBJ databases">
        <title>Huge and variable diversity of episymbiotic CPR bacteria and DPANN archaea in groundwater ecosystems.</title>
        <authorList>
            <person name="He C.Y."/>
            <person name="Keren R."/>
            <person name="Whittaker M."/>
            <person name="Farag I.F."/>
            <person name="Doudna J."/>
            <person name="Cate J.H.D."/>
            <person name="Banfield J.F."/>
        </authorList>
    </citation>
    <scope>NUCLEOTIDE SEQUENCE</scope>
    <source>
        <strain evidence="2">NC_groundwater_1813_Pr3_B-0.1um_71_17</strain>
    </source>
</reference>
<feature type="transmembrane region" description="Helical" evidence="1">
    <location>
        <begin position="90"/>
        <end position="109"/>
    </location>
</feature>
<dbReference type="Proteomes" id="UP000696931">
    <property type="component" value="Unassembled WGS sequence"/>
</dbReference>
<evidence type="ECO:0000313" key="2">
    <source>
        <dbReference type="EMBL" id="MBI5168626.1"/>
    </source>
</evidence>
<keyword evidence="1" id="KW-0812">Transmembrane</keyword>
<evidence type="ECO:0000256" key="1">
    <source>
        <dbReference type="SAM" id="Phobius"/>
    </source>
</evidence>
<protein>
    <submittedName>
        <fullName evidence="2">Uncharacterized protein</fullName>
    </submittedName>
</protein>
<organism evidence="2 3">
    <name type="scientific">Eiseniibacteriota bacterium</name>
    <dbReference type="NCBI Taxonomy" id="2212470"/>
    <lineage>
        <taxon>Bacteria</taxon>
        <taxon>Candidatus Eiseniibacteriota</taxon>
    </lineage>
</organism>
<dbReference type="EMBL" id="JACRIW010000031">
    <property type="protein sequence ID" value="MBI5168626.1"/>
    <property type="molecule type" value="Genomic_DNA"/>
</dbReference>
<gene>
    <name evidence="2" type="ORF">HZA61_03970</name>
</gene>
<name>A0A933W855_UNCEI</name>
<accession>A0A933W855</accession>
<feature type="transmembrane region" description="Helical" evidence="1">
    <location>
        <begin position="6"/>
        <end position="31"/>
    </location>
</feature>
<proteinExistence type="predicted"/>
<feature type="transmembrane region" description="Helical" evidence="1">
    <location>
        <begin position="115"/>
        <end position="137"/>
    </location>
</feature>
<evidence type="ECO:0000313" key="3">
    <source>
        <dbReference type="Proteomes" id="UP000696931"/>
    </source>
</evidence>